<gene>
    <name evidence="1" type="ORF">SSLN_LOCUS8513</name>
</gene>
<accession>A0A183SWB5</accession>
<protein>
    <submittedName>
        <fullName evidence="1 3">Uncharacterized protein</fullName>
    </submittedName>
</protein>
<dbReference type="Proteomes" id="UP000275846">
    <property type="component" value="Unassembled WGS sequence"/>
</dbReference>
<keyword evidence="2" id="KW-1185">Reference proteome</keyword>
<organism evidence="3">
    <name type="scientific">Schistocephalus solidus</name>
    <name type="common">Tapeworm</name>
    <dbReference type="NCBI Taxonomy" id="70667"/>
    <lineage>
        <taxon>Eukaryota</taxon>
        <taxon>Metazoa</taxon>
        <taxon>Spiralia</taxon>
        <taxon>Lophotrochozoa</taxon>
        <taxon>Platyhelminthes</taxon>
        <taxon>Cestoda</taxon>
        <taxon>Eucestoda</taxon>
        <taxon>Diphyllobothriidea</taxon>
        <taxon>Diphyllobothriidae</taxon>
        <taxon>Schistocephalus</taxon>
    </lineage>
</organism>
<reference evidence="1 2" key="2">
    <citation type="submission" date="2018-11" db="EMBL/GenBank/DDBJ databases">
        <authorList>
            <consortium name="Pathogen Informatics"/>
        </authorList>
    </citation>
    <scope>NUCLEOTIDE SEQUENCE [LARGE SCALE GENOMIC DNA]</scope>
    <source>
        <strain evidence="1 2">NST_G2</strain>
    </source>
</reference>
<dbReference type="EMBL" id="UYSU01034698">
    <property type="protein sequence ID" value="VDL94898.1"/>
    <property type="molecule type" value="Genomic_DNA"/>
</dbReference>
<evidence type="ECO:0000313" key="3">
    <source>
        <dbReference type="WBParaSite" id="SSLN_0000884801-mRNA-1"/>
    </source>
</evidence>
<reference evidence="3" key="1">
    <citation type="submission" date="2016-06" db="UniProtKB">
        <authorList>
            <consortium name="WormBaseParasite"/>
        </authorList>
    </citation>
    <scope>IDENTIFICATION</scope>
</reference>
<evidence type="ECO:0000313" key="1">
    <source>
        <dbReference type="EMBL" id="VDL94898.1"/>
    </source>
</evidence>
<sequence length="286" mass="32083">MFEGELGFYRVPIQIAPTFQLQPTKLFKPDRLENFTRDIVHDIVQKHPANPLPLATVSGKEDSLANIGSQKVSTGVVRYLPLRSRSPVAAAVVHKLFCSDCYLQNDFMRQLYCLLFKVTYSLITRSLQLIGKKSVILVPQVTGFDLQLLQRFLESVSEASFMTFLSAITRSDISVETTPSQLHLPQHGVDGEDSGPSQDFRVLDLVLPSQLQYSAEAAEMKVIVQTIEKDTDEDLPDDVEQRDASVIITELPVPLPFVDDVELRDASVIITELPVPLPFVEEWSRL</sequence>
<proteinExistence type="predicted"/>
<evidence type="ECO:0000313" key="2">
    <source>
        <dbReference type="Proteomes" id="UP000275846"/>
    </source>
</evidence>
<dbReference type="WBParaSite" id="SSLN_0000884801-mRNA-1">
    <property type="protein sequence ID" value="SSLN_0000884801-mRNA-1"/>
    <property type="gene ID" value="SSLN_0000884801"/>
</dbReference>
<name>A0A183SWB5_SCHSO</name>
<dbReference type="AlphaFoldDB" id="A0A183SWB5"/>